<dbReference type="PANTHER" id="PTHR13516">
    <property type="entry name" value="RIBONUCLEASE P SUBUNIT P25"/>
    <property type="match status" value="1"/>
</dbReference>
<gene>
    <name evidence="6" type="ORF">PEVE_00002086</name>
</gene>
<dbReference type="InterPro" id="IPR036882">
    <property type="entry name" value="Alba-like_dom_sf"/>
</dbReference>
<dbReference type="PANTHER" id="PTHR13516:SF4">
    <property type="entry name" value="FI09323P"/>
    <property type="match status" value="1"/>
</dbReference>
<dbReference type="Gene3D" id="3.30.110.20">
    <property type="entry name" value="Alba-like domain"/>
    <property type="match status" value="1"/>
</dbReference>
<accession>A0ABN8Q7I0</accession>
<dbReference type="InterPro" id="IPR051958">
    <property type="entry name" value="Alba-like_NAB"/>
</dbReference>
<comment type="similarity">
    <text evidence="2">Belongs to the histone-like Alba family.</text>
</comment>
<feature type="compositionally biased region" description="Basic and acidic residues" evidence="4">
    <location>
        <begin position="10"/>
        <end position="31"/>
    </location>
</feature>
<keyword evidence="3" id="KW-0539">Nucleus</keyword>
<dbReference type="SUPFAM" id="SSF82704">
    <property type="entry name" value="AlbA-like"/>
    <property type="match status" value="1"/>
</dbReference>
<comment type="subcellular location">
    <subcellularLocation>
        <location evidence="1">Nucleus</location>
    </subcellularLocation>
</comment>
<evidence type="ECO:0000256" key="4">
    <source>
        <dbReference type="SAM" id="MobiDB-lite"/>
    </source>
</evidence>
<sequence>MDEGVCTRKKSMDHYAKTRSVSDEPEGKKEPCDIQVKSGSKIRNIISQAMRILQSKKADKIVITGSGPTVTKTITCAEIIKRKFKGLHQLNKLFYIKIEDTWEPKEESLATLQVTKRIPSISITLSKVPLDATQPGYQAPGKSVSPVQFGDEDWELAWEDDSAKAKQRINNGQSKNNKKRKNKQIEDSSKVANSKDSVYEVTHGNCEGHSERGANGDVAESQEGQLGSKVLKKEGGQSWKSKSTDSQESKSTQKTQTPIKHSPQKKQITQESAK</sequence>
<evidence type="ECO:0000259" key="5">
    <source>
        <dbReference type="Pfam" id="PF01918"/>
    </source>
</evidence>
<dbReference type="EMBL" id="CALNXI010001115">
    <property type="protein sequence ID" value="CAH3156156.1"/>
    <property type="molecule type" value="Genomic_DNA"/>
</dbReference>
<feature type="compositionally biased region" description="Polar residues" evidence="4">
    <location>
        <begin position="249"/>
        <end position="274"/>
    </location>
</feature>
<evidence type="ECO:0000313" key="6">
    <source>
        <dbReference type="EMBL" id="CAH3156156.1"/>
    </source>
</evidence>
<evidence type="ECO:0000313" key="7">
    <source>
        <dbReference type="Proteomes" id="UP001159427"/>
    </source>
</evidence>
<reference evidence="6 7" key="1">
    <citation type="submission" date="2022-05" db="EMBL/GenBank/DDBJ databases">
        <authorList>
            <consortium name="Genoscope - CEA"/>
            <person name="William W."/>
        </authorList>
    </citation>
    <scope>NUCLEOTIDE SEQUENCE [LARGE SCALE GENOMIC DNA]</scope>
</reference>
<organism evidence="6 7">
    <name type="scientific">Porites evermanni</name>
    <dbReference type="NCBI Taxonomy" id="104178"/>
    <lineage>
        <taxon>Eukaryota</taxon>
        <taxon>Metazoa</taxon>
        <taxon>Cnidaria</taxon>
        <taxon>Anthozoa</taxon>
        <taxon>Hexacorallia</taxon>
        <taxon>Scleractinia</taxon>
        <taxon>Fungiina</taxon>
        <taxon>Poritidae</taxon>
        <taxon>Porites</taxon>
    </lineage>
</organism>
<keyword evidence="7" id="KW-1185">Reference proteome</keyword>
<protein>
    <recommendedName>
        <fullName evidence="5">DNA/RNA-binding protein Alba-like domain-containing protein</fullName>
    </recommendedName>
</protein>
<comment type="caution">
    <text evidence="6">The sequence shown here is derived from an EMBL/GenBank/DDBJ whole genome shotgun (WGS) entry which is preliminary data.</text>
</comment>
<proteinExistence type="inferred from homology"/>
<dbReference type="Proteomes" id="UP001159427">
    <property type="component" value="Unassembled WGS sequence"/>
</dbReference>
<feature type="domain" description="DNA/RNA-binding protein Alba-like" evidence="5">
    <location>
        <begin position="33"/>
        <end position="94"/>
    </location>
</feature>
<dbReference type="InterPro" id="IPR002775">
    <property type="entry name" value="DNA/RNA-bd_Alba-like"/>
</dbReference>
<name>A0ABN8Q7I0_9CNID</name>
<feature type="region of interest" description="Disordered" evidence="4">
    <location>
        <begin position="1"/>
        <end position="31"/>
    </location>
</feature>
<evidence type="ECO:0000256" key="3">
    <source>
        <dbReference type="ARBA" id="ARBA00023242"/>
    </source>
</evidence>
<evidence type="ECO:0000256" key="2">
    <source>
        <dbReference type="ARBA" id="ARBA00008018"/>
    </source>
</evidence>
<feature type="region of interest" description="Disordered" evidence="4">
    <location>
        <begin position="162"/>
        <end position="274"/>
    </location>
</feature>
<evidence type="ECO:0000256" key="1">
    <source>
        <dbReference type="ARBA" id="ARBA00004123"/>
    </source>
</evidence>
<dbReference type="Pfam" id="PF01918">
    <property type="entry name" value="Alba"/>
    <property type="match status" value="1"/>
</dbReference>